<dbReference type="OrthoDB" id="5798906at2759"/>
<proteinExistence type="predicted"/>
<evidence type="ECO:0008006" key="4">
    <source>
        <dbReference type="Google" id="ProtNLM"/>
    </source>
</evidence>
<feature type="chain" id="PRO_5035718179" description="DUF19 domain-containing protein" evidence="1">
    <location>
        <begin position="20"/>
        <end position="266"/>
    </location>
</feature>
<name>A0A8S1F5V8_9PELO</name>
<dbReference type="EMBL" id="CADEPM010000005">
    <property type="protein sequence ID" value="CAB3406178.1"/>
    <property type="molecule type" value="Genomic_DNA"/>
</dbReference>
<protein>
    <recommendedName>
        <fullName evidence="4">DUF19 domain-containing protein</fullName>
    </recommendedName>
</protein>
<accession>A0A8S1F5V8</accession>
<gene>
    <name evidence="2" type="ORF">CBOVIS_LOCUS8286</name>
</gene>
<keyword evidence="1" id="KW-0732">Signal</keyword>
<dbReference type="PANTHER" id="PTHR34311">
    <property type="entry name" value="PROTEIN CBG21698-RELATED"/>
    <property type="match status" value="1"/>
</dbReference>
<evidence type="ECO:0000256" key="1">
    <source>
        <dbReference type="SAM" id="SignalP"/>
    </source>
</evidence>
<organism evidence="2 3">
    <name type="scientific">Caenorhabditis bovis</name>
    <dbReference type="NCBI Taxonomy" id="2654633"/>
    <lineage>
        <taxon>Eukaryota</taxon>
        <taxon>Metazoa</taxon>
        <taxon>Ecdysozoa</taxon>
        <taxon>Nematoda</taxon>
        <taxon>Chromadorea</taxon>
        <taxon>Rhabditida</taxon>
        <taxon>Rhabditina</taxon>
        <taxon>Rhabditomorpha</taxon>
        <taxon>Rhabditoidea</taxon>
        <taxon>Rhabditidae</taxon>
        <taxon>Peloderinae</taxon>
        <taxon>Caenorhabditis</taxon>
    </lineage>
</organism>
<dbReference type="AlphaFoldDB" id="A0A8S1F5V8"/>
<evidence type="ECO:0000313" key="2">
    <source>
        <dbReference type="EMBL" id="CAB3406178.1"/>
    </source>
</evidence>
<feature type="signal peptide" evidence="1">
    <location>
        <begin position="1"/>
        <end position="19"/>
    </location>
</feature>
<sequence>MTAILKFAAFAVLTVLCSAQFGTDQCNRIQFTACNSQLGDFWRADTTTAWKDLNTLDRIVTSRFVTPYTIDGFVSVCNGFSAFYGCLGQDQIRNCLGVVGQIGYGLSLNDSYAYMGFLADWDFKCGAGFWTIYERKVLASCVANTYVNYQQETGAALDTYHKASTAYPSNACTYAQDLMNSFQKIYQVGPCRTVNPAQAGWFGCQSAREWSNAQFTHCRHVTKCASPQTDSASRINKQTGKTEYETLPTFRIVDGRAVQQNDAEWV</sequence>
<dbReference type="Proteomes" id="UP000494206">
    <property type="component" value="Unassembled WGS sequence"/>
</dbReference>
<comment type="caution">
    <text evidence="2">The sequence shown here is derived from an EMBL/GenBank/DDBJ whole genome shotgun (WGS) entry which is preliminary data.</text>
</comment>
<dbReference type="PANTHER" id="PTHR34311:SF4">
    <property type="entry name" value="NEMATODE SPECIFIC PEPTIDE FAMILY"/>
    <property type="match status" value="1"/>
</dbReference>
<evidence type="ECO:0000313" key="3">
    <source>
        <dbReference type="Proteomes" id="UP000494206"/>
    </source>
</evidence>
<keyword evidence="3" id="KW-1185">Reference proteome</keyword>
<reference evidence="2 3" key="1">
    <citation type="submission" date="2020-04" db="EMBL/GenBank/DDBJ databases">
        <authorList>
            <person name="Laetsch R D."/>
            <person name="Stevens L."/>
            <person name="Kumar S."/>
            <person name="Blaxter L. M."/>
        </authorList>
    </citation>
    <scope>NUCLEOTIDE SEQUENCE [LARGE SCALE GENOMIC DNA]</scope>
</reference>